<evidence type="ECO:0000313" key="11">
    <source>
        <dbReference type="Proteomes" id="UP000694546"/>
    </source>
</evidence>
<dbReference type="Proteomes" id="UP000694546">
    <property type="component" value="Chromosome 12"/>
</dbReference>
<organism evidence="10 11">
    <name type="scientific">Gadus morhua</name>
    <name type="common">Atlantic cod</name>
    <dbReference type="NCBI Taxonomy" id="8049"/>
    <lineage>
        <taxon>Eukaryota</taxon>
        <taxon>Metazoa</taxon>
        <taxon>Chordata</taxon>
        <taxon>Craniata</taxon>
        <taxon>Vertebrata</taxon>
        <taxon>Euteleostomi</taxon>
        <taxon>Actinopterygii</taxon>
        <taxon>Neopterygii</taxon>
        <taxon>Teleostei</taxon>
        <taxon>Neoteleostei</taxon>
        <taxon>Acanthomorphata</taxon>
        <taxon>Zeiogadaria</taxon>
        <taxon>Gadariae</taxon>
        <taxon>Gadiformes</taxon>
        <taxon>Gadoidei</taxon>
        <taxon>Gadidae</taxon>
        <taxon>Gadus</taxon>
    </lineage>
</organism>
<feature type="coiled-coil region" evidence="6">
    <location>
        <begin position="308"/>
        <end position="374"/>
    </location>
</feature>
<reference evidence="10" key="2">
    <citation type="submission" date="2025-09" db="UniProtKB">
        <authorList>
            <consortium name="Ensembl"/>
        </authorList>
    </citation>
    <scope>IDENTIFICATION</scope>
</reference>
<feature type="coiled-coil region" evidence="6">
    <location>
        <begin position="44"/>
        <end position="219"/>
    </location>
</feature>
<evidence type="ECO:0000313" key="10">
    <source>
        <dbReference type="Ensembl" id="ENSGMOP00000054124.1"/>
    </source>
</evidence>
<feature type="compositionally biased region" description="Low complexity" evidence="7">
    <location>
        <begin position="399"/>
        <end position="417"/>
    </location>
</feature>
<comment type="subcellular location">
    <subcellularLocation>
        <location evidence="4">Nucleus lamina</location>
    </subcellularLocation>
</comment>
<dbReference type="GO" id="GO:0005882">
    <property type="term" value="C:intermediate filament"/>
    <property type="evidence" value="ECO:0007669"/>
    <property type="project" value="UniProtKB-KW"/>
</dbReference>
<dbReference type="GO" id="GO:0090435">
    <property type="term" value="P:protein localization to nuclear envelope"/>
    <property type="evidence" value="ECO:0007669"/>
    <property type="project" value="TreeGrafter"/>
</dbReference>
<dbReference type="Gene3D" id="2.60.40.1260">
    <property type="entry name" value="Lamin Tail domain"/>
    <property type="match status" value="1"/>
</dbReference>
<dbReference type="PROSITE" id="PS00226">
    <property type="entry name" value="IF_ROD_1"/>
    <property type="match status" value="1"/>
</dbReference>
<dbReference type="Pfam" id="PF00932">
    <property type="entry name" value="LTD"/>
    <property type="match status" value="1"/>
</dbReference>
<keyword evidence="2 6" id="KW-0175">Coiled coil</keyword>
<dbReference type="Gene3D" id="1.20.5.1160">
    <property type="entry name" value="Vasodilator-stimulated phosphoprotein"/>
    <property type="match status" value="1"/>
</dbReference>
<proteinExistence type="inferred from homology"/>
<dbReference type="GeneTree" id="ENSGT00940000160274"/>
<sequence length="727" mass="82059">TMEPSSELDSPQPAILTFRKSGRPAASTPLSPTRISRLQEKQELQHLNDRLAVYIDRVRSLELENDRLMVKVSEKEEVTTREVSGLKVLYEAELADARRVLDETARERARLQIDLGKAQADLEETSRSLKKKDGDLAAAVSRASALEGQLNQSEAALATALSQNAALSAELGDVKSMLAKAEDGHTVSKRQLEAETLMRVDLENRCQSLSEELEFRKNMFEEEVRGSRRRQEQRIVEVDSGVRQDYEFKLAQALQDLRKQHDEQVSLYKEELEHTFQAKLGNALVSSEMNDKAMGTAREEVHEARTRIESLGYQLSSLQKQASAAEERARELEELLSAEKDKHRRSVEGKEMEMSELRDRMNAQLNEYQELLDVKLALDMEINAYRKLLEGEEHRLKLSPSPSSRVTVSRVTGSSTRSTKRKRLEVEEGAYLEAASGQLLVSEEATASGAVTILPTDMDGNAVTLANDTEQDQPLGSWRLKRQVDGGEEVTYKFSPKFILKAGQSVTVWSADAGVAHSPPSDLLWKSQASWGTGSDILTTLVNADGEVIIRSFVVFFHVRDVTRAREANYKRQRHQAEKRERWRKNRYLVSLFPCGLYSSAAYICTHFQFSCCGLYSALVLHYIPMEQSVSGKSHGRFFKRLSQRFFLPYGALKKVQLSGRKRPTSFGQLPNHKRNIDTSSHRKLSTVKTRNNGRQITRESAGGAINSFNYRTWRSTTCLMGFSLDT</sequence>
<dbReference type="SUPFAM" id="SSF64593">
    <property type="entry name" value="Intermediate filament protein, coiled coil region"/>
    <property type="match status" value="2"/>
</dbReference>
<dbReference type="GO" id="GO:0051664">
    <property type="term" value="P:nuclear pore localization"/>
    <property type="evidence" value="ECO:0007669"/>
    <property type="project" value="TreeGrafter"/>
</dbReference>
<dbReference type="GO" id="GO:0005652">
    <property type="term" value="C:nuclear lamina"/>
    <property type="evidence" value="ECO:0007669"/>
    <property type="project" value="UniProtKB-SubCell"/>
</dbReference>
<dbReference type="Pfam" id="PF00038">
    <property type="entry name" value="Filament"/>
    <property type="match status" value="1"/>
</dbReference>
<feature type="domain" description="LTD" evidence="8">
    <location>
        <begin position="439"/>
        <end position="564"/>
    </location>
</feature>
<protein>
    <submittedName>
        <fullName evidence="10">Lamin B2</fullName>
    </submittedName>
</protein>
<dbReference type="PANTHER" id="PTHR45721:SF2">
    <property type="entry name" value="LAMIN-B2"/>
    <property type="match status" value="1"/>
</dbReference>
<dbReference type="OMA" id="DCTARIA"/>
<keyword evidence="1 5" id="KW-0403">Intermediate filament</keyword>
<dbReference type="PROSITE" id="PS51841">
    <property type="entry name" value="LTD"/>
    <property type="match status" value="1"/>
</dbReference>
<dbReference type="SUPFAM" id="SSF74853">
    <property type="entry name" value="Lamin A/C globular tail domain"/>
    <property type="match status" value="1"/>
</dbReference>
<keyword evidence="11" id="KW-1185">Reference proteome</keyword>
<evidence type="ECO:0000256" key="1">
    <source>
        <dbReference type="ARBA" id="ARBA00022754"/>
    </source>
</evidence>
<dbReference type="GO" id="GO:0031507">
    <property type="term" value="P:heterochromatin formation"/>
    <property type="evidence" value="ECO:0007669"/>
    <property type="project" value="TreeGrafter"/>
</dbReference>
<accession>A0A8C5C0Q4</accession>
<dbReference type="InterPro" id="IPR001322">
    <property type="entry name" value="Lamin_tail_dom"/>
</dbReference>
<dbReference type="InterPro" id="IPR036415">
    <property type="entry name" value="Lamin_tail_dom_sf"/>
</dbReference>
<dbReference type="GO" id="GO:0007097">
    <property type="term" value="P:nuclear migration"/>
    <property type="evidence" value="ECO:0007669"/>
    <property type="project" value="TreeGrafter"/>
</dbReference>
<dbReference type="AlphaFoldDB" id="A0A8C5C0Q4"/>
<feature type="domain" description="IF rod" evidence="9">
    <location>
        <begin position="40"/>
        <end position="396"/>
    </location>
</feature>
<dbReference type="InterPro" id="IPR039008">
    <property type="entry name" value="IF_rod_dom"/>
</dbReference>
<dbReference type="PANTHER" id="PTHR45721">
    <property type="entry name" value="LAMIN DM0-RELATED"/>
    <property type="match status" value="1"/>
</dbReference>
<evidence type="ECO:0000256" key="5">
    <source>
        <dbReference type="RuleBase" id="RU000685"/>
    </source>
</evidence>
<evidence type="ECO:0000259" key="9">
    <source>
        <dbReference type="PROSITE" id="PS51842"/>
    </source>
</evidence>
<keyword evidence="3" id="KW-0636">Prenylation</keyword>
<dbReference type="PROSITE" id="PS51842">
    <property type="entry name" value="IF_ROD_2"/>
    <property type="match status" value="1"/>
</dbReference>
<evidence type="ECO:0000256" key="3">
    <source>
        <dbReference type="ARBA" id="ARBA00023289"/>
    </source>
</evidence>
<evidence type="ECO:0000259" key="8">
    <source>
        <dbReference type="PROSITE" id="PS51841"/>
    </source>
</evidence>
<name>A0A8C5C0Q4_GADMO</name>
<comment type="similarity">
    <text evidence="5">Belongs to the intermediate filament family.</text>
</comment>
<dbReference type="Ensembl" id="ENSGMOT00000031599.1">
    <property type="protein sequence ID" value="ENSGMOP00000054124.1"/>
    <property type="gene ID" value="ENSGMOG00000010869.2"/>
</dbReference>
<dbReference type="Gene3D" id="1.20.5.170">
    <property type="match status" value="1"/>
</dbReference>
<reference evidence="10" key="1">
    <citation type="submission" date="2025-08" db="UniProtKB">
        <authorList>
            <consortium name="Ensembl"/>
        </authorList>
    </citation>
    <scope>IDENTIFICATION</scope>
</reference>
<feature type="region of interest" description="Disordered" evidence="7">
    <location>
        <begin position="396"/>
        <end position="421"/>
    </location>
</feature>
<evidence type="ECO:0000256" key="2">
    <source>
        <dbReference type="ARBA" id="ARBA00023054"/>
    </source>
</evidence>
<feature type="region of interest" description="Disordered" evidence="7">
    <location>
        <begin position="1"/>
        <end position="31"/>
    </location>
</feature>
<dbReference type="GO" id="GO:0005200">
    <property type="term" value="F:structural constituent of cytoskeleton"/>
    <property type="evidence" value="ECO:0007669"/>
    <property type="project" value="TreeGrafter"/>
</dbReference>
<dbReference type="SMART" id="SM01391">
    <property type="entry name" value="Filament"/>
    <property type="match status" value="1"/>
</dbReference>
<dbReference type="GO" id="GO:0006998">
    <property type="term" value="P:nuclear envelope organization"/>
    <property type="evidence" value="ECO:0007669"/>
    <property type="project" value="TreeGrafter"/>
</dbReference>
<evidence type="ECO:0000256" key="4">
    <source>
        <dbReference type="ARBA" id="ARBA00024186"/>
    </source>
</evidence>
<dbReference type="InterPro" id="IPR018039">
    <property type="entry name" value="IF_conserved"/>
</dbReference>
<evidence type="ECO:0000256" key="7">
    <source>
        <dbReference type="SAM" id="MobiDB-lite"/>
    </source>
</evidence>
<evidence type="ECO:0000256" key="6">
    <source>
        <dbReference type="SAM" id="Coils"/>
    </source>
</evidence>
<keyword evidence="3" id="KW-0449">Lipoprotein</keyword>